<evidence type="ECO:0000256" key="16">
    <source>
        <dbReference type="RuleBase" id="RU361183"/>
    </source>
</evidence>
<evidence type="ECO:0000256" key="7">
    <source>
        <dbReference type="ARBA" id="ARBA00022801"/>
    </source>
</evidence>
<dbReference type="Pfam" id="PF01400">
    <property type="entry name" value="Astacin"/>
    <property type="match status" value="1"/>
</dbReference>
<comment type="cofactor">
    <cofactor evidence="15 16">
        <name>Zn(2+)</name>
        <dbReference type="ChEBI" id="CHEBI:29105"/>
    </cofactor>
    <text evidence="15 16">Binds 1 zinc ion per subunit.</text>
</comment>
<sequence>MILFLLTLLAQRPKVACPALFPASLSLVAQAGPALWRLASGIWAGRRVGGQSLSRDMLLWLHGNFQGDIAISDSDYYKPTNTAPSTSKINKSLQEEVERLKKEVLLEGLQVEEEGLPDILRKRTKQPVPLIQEKPKKYNDASLHTKVLPAGLDKALLIKNGKILPPEMLDNYTSHNYQNKFNPSNQSVVDNLTESESLEQDGVLVVNISTDNILNLEDFFPSIQLSNLSNKMDEVTNKIQSNSREITGDSNNNIKIKDLPENITIAPAPTNGFIPSNEQEEDNKEKVIVNKTIKGLYEKVYEANDLLKPTESLQSLLEESEIRRRRRRRRHGNGRRLRNIQSGERTGQNTIKISEENQSGSHHARKKFFRHQKKYDEKETRYKQVIPEHEFEEKFEVHPPPKENKTRIETQQFKDWFFRDSDDDLEAMESQFYNHTEEPRRRHRTARAATNRKERIWENGVIPYEIDGNFSGAHKSLFKQAMRHWENFTCVKFVERDPSLHKDYIIFTERPCGCCSFVGKRGSGAQAISIGKNCDKFGIVVHELGHVVGFWHEHTRPDRDNHVQIIRDNILSGQEYNFNKLTYEEVNSLGQTYDYDSIMHYARNTFSKGTYLDTILPLECGKTFLGNSGWFSSPGWGAEAGPASPDRCEWRIVATHGERVVLNITEIDIHKSDGCRSEWVEVRDGYLPNAPVLGRICGAGKGPMMRSTGSRLTVAVCGGDIEVDNNGHLESPNYPDDYQPNKLCIWRLSVPQSSLYHHHQLTIPSPLWGSEPTPKIDIHKSDGCRSEWVEVRDGYLPNAPVLGRICGAGKGPMMRSTGSRLTVVYQPGLRPKPHRGFRAHYEVRFQHIGKNDIRETDHFVKAAKHQNMCQKAFIFFLVHYCKNPDYQVALRFHSFEVENHDTCNYDKVKVRDGDSMDSPLIGMFCGHKIPPDIRSTSNKLLVIFESDSSVQKAGFSATFMKEFDECASIDHGCSHSCVNTLGGYECACDIGYELHSDGKKCENACGGVLYGPNGTITSPSFPDLYPPSKNCLWEIVAPSQHRITLNFTHFDLEGTNNMYHQECEYDSVTVHSRLGDEVLRRHGAFCGSALPPPVTSDGNVLRVQFTSDTSVHHSGFAATYYMDVDECAENNGGCQHECRNTLGGFECACHSGFALHHNRRDCKEGGCKYDITLPHGTIFSPNYPDTYPSRKDCVWQFSTTPGHRIKLIFNVFELESHQECTYDHVSIYDGASADEKTLGRFCGAKLPHPVVASQNQMYVVFKSDASVQRKGFLATYSTACGGYLSATETVKHLYSHARYGHDSYESRANCDWSIVAPMGHFVKLTFLTFELEPEVNCGYDFVQVYGGLEGSAGDYGSFCGTKTPPEIVSTTEALLVKFRTDDSIVFKGFSASYQAVKPELWSEEDSSEGGEIEEEDERMPPLVVGRRGMRAPLPRFVRRPT</sequence>
<comment type="caution">
    <text evidence="14">Lacks conserved residue(s) required for the propagation of feature annotation.</text>
</comment>
<name>A0A194QXS7_PAPMA</name>
<gene>
    <name evidence="22" type="ORF">RR48_12134</name>
</gene>
<feature type="disulfide bond" evidence="15">
    <location>
        <begin position="514"/>
        <end position="515"/>
    </location>
</feature>
<evidence type="ECO:0000256" key="3">
    <source>
        <dbReference type="ARBA" id="ARBA00022670"/>
    </source>
</evidence>
<dbReference type="EMBL" id="KQ461154">
    <property type="protein sequence ID" value="KPJ08381.1"/>
    <property type="molecule type" value="Genomic_DNA"/>
</dbReference>
<keyword evidence="5 16" id="KW-0732">Signal</keyword>
<feature type="disulfide bond" evidence="13">
    <location>
        <begin position="717"/>
        <end position="744"/>
    </location>
</feature>
<dbReference type="Pfam" id="PF14670">
    <property type="entry name" value="FXa_inhibition"/>
    <property type="match status" value="1"/>
</dbReference>
<keyword evidence="23" id="KW-1185">Reference proteome</keyword>
<feature type="domain" description="CUB" evidence="19">
    <location>
        <begin position="1005"/>
        <end position="1123"/>
    </location>
</feature>
<evidence type="ECO:0000256" key="9">
    <source>
        <dbReference type="ARBA" id="ARBA00023049"/>
    </source>
</evidence>
<evidence type="ECO:0000256" key="13">
    <source>
        <dbReference type="PROSITE-ProRule" id="PRU00059"/>
    </source>
</evidence>
<dbReference type="EC" id="3.4.24.-" evidence="16"/>
<dbReference type="PROSITE" id="PS50026">
    <property type="entry name" value="EGF_3"/>
    <property type="match status" value="2"/>
</dbReference>
<feature type="binding site" evidence="15">
    <location>
        <position position="546"/>
    </location>
    <ligand>
        <name>Zn(2+)</name>
        <dbReference type="ChEBI" id="CHEBI:29105"/>
        <note>catalytic</note>
    </ligand>
</feature>
<feature type="compositionally biased region" description="Basic residues" evidence="18">
    <location>
        <begin position="362"/>
        <end position="373"/>
    </location>
</feature>
<dbReference type="SUPFAM" id="SSF55486">
    <property type="entry name" value="Metalloproteases ('zincins'), catalytic domain"/>
    <property type="match status" value="1"/>
</dbReference>
<keyword evidence="2 14" id="KW-0245">EGF-like domain</keyword>
<feature type="region of interest" description="Disordered" evidence="18">
    <location>
        <begin position="1400"/>
        <end position="1424"/>
    </location>
</feature>
<keyword evidence="8 15" id="KW-0862">Zinc</keyword>
<keyword evidence="6" id="KW-0677">Repeat</keyword>
<dbReference type="GO" id="GO:0004222">
    <property type="term" value="F:metalloendopeptidase activity"/>
    <property type="evidence" value="ECO:0007669"/>
    <property type="project" value="UniProtKB-UniRule"/>
</dbReference>
<feature type="binding site" evidence="15">
    <location>
        <position position="552"/>
    </location>
    <ligand>
        <name>Zn(2+)</name>
        <dbReference type="ChEBI" id="CHEBI:29105"/>
        <note>catalytic</note>
    </ligand>
</feature>
<dbReference type="PROSITE" id="PS51864">
    <property type="entry name" value="ASTACIN"/>
    <property type="match status" value="1"/>
</dbReference>
<feature type="region of interest" description="Disordered" evidence="18">
    <location>
        <begin position="322"/>
        <end position="373"/>
    </location>
</feature>
<evidence type="ECO:0000256" key="5">
    <source>
        <dbReference type="ARBA" id="ARBA00022729"/>
    </source>
</evidence>
<feature type="compositionally biased region" description="Acidic residues" evidence="18">
    <location>
        <begin position="1401"/>
        <end position="1417"/>
    </location>
</feature>
<feature type="signal peptide" evidence="16">
    <location>
        <begin position="1"/>
        <end position="18"/>
    </location>
</feature>
<evidence type="ECO:0000256" key="6">
    <source>
        <dbReference type="ARBA" id="ARBA00022737"/>
    </source>
</evidence>
<keyword evidence="4 15" id="KW-0479">Metal-binding</keyword>
<feature type="active site" evidence="15">
    <location>
        <position position="543"/>
    </location>
</feature>
<keyword evidence="10" id="KW-0865">Zymogen</keyword>
<keyword evidence="11 13" id="KW-1015">Disulfide bond</keyword>
<feature type="domain" description="Peptidase M12A" evidence="21">
    <location>
        <begin position="448"/>
        <end position="676"/>
    </location>
</feature>
<dbReference type="Proteomes" id="UP000053240">
    <property type="component" value="Unassembled WGS sequence"/>
</dbReference>
<dbReference type="SUPFAM" id="SSF57196">
    <property type="entry name" value="EGF/Laminin"/>
    <property type="match status" value="2"/>
</dbReference>
<dbReference type="InterPro" id="IPR000742">
    <property type="entry name" value="EGF"/>
</dbReference>
<evidence type="ECO:0000256" key="10">
    <source>
        <dbReference type="ARBA" id="ARBA00023145"/>
    </source>
</evidence>
<dbReference type="Pfam" id="PF00431">
    <property type="entry name" value="CUB"/>
    <property type="match status" value="5"/>
</dbReference>
<feature type="domain" description="CUB" evidence="19">
    <location>
        <begin position="886"/>
        <end position="962"/>
    </location>
</feature>
<dbReference type="PROSITE" id="PS00010">
    <property type="entry name" value="ASX_HYDROXYL"/>
    <property type="match status" value="2"/>
</dbReference>
<keyword evidence="12" id="KW-0325">Glycoprotein</keyword>
<dbReference type="InterPro" id="IPR049883">
    <property type="entry name" value="NOTCH1_EGF-like"/>
</dbReference>
<evidence type="ECO:0000256" key="14">
    <source>
        <dbReference type="PROSITE-ProRule" id="PRU00076"/>
    </source>
</evidence>
<evidence type="ECO:0000256" key="18">
    <source>
        <dbReference type="SAM" id="MobiDB-lite"/>
    </source>
</evidence>
<evidence type="ECO:0000313" key="23">
    <source>
        <dbReference type="Proteomes" id="UP000053240"/>
    </source>
</evidence>
<dbReference type="Pfam" id="PF07645">
    <property type="entry name" value="EGF_CA"/>
    <property type="match status" value="1"/>
</dbReference>
<dbReference type="FunCoup" id="A0A194QXS7">
    <property type="interactions" value="97"/>
</dbReference>
<dbReference type="CDD" id="cd00054">
    <property type="entry name" value="EGF_CA"/>
    <property type="match status" value="2"/>
</dbReference>
<dbReference type="SMART" id="SM00235">
    <property type="entry name" value="ZnMc"/>
    <property type="match status" value="1"/>
</dbReference>
<feature type="domain" description="CUB" evidence="19">
    <location>
        <begin position="1280"/>
        <end position="1396"/>
    </location>
</feature>
<dbReference type="PRINTS" id="PR00480">
    <property type="entry name" value="ASTACIN"/>
</dbReference>
<dbReference type="CDD" id="cd00041">
    <property type="entry name" value="CUB"/>
    <property type="match status" value="6"/>
</dbReference>
<evidence type="ECO:0000256" key="12">
    <source>
        <dbReference type="ARBA" id="ARBA00023180"/>
    </source>
</evidence>
<dbReference type="InterPro" id="IPR035914">
    <property type="entry name" value="Sperma_CUB_dom_sf"/>
</dbReference>
<dbReference type="InParanoid" id="A0A194QXS7"/>
<dbReference type="GO" id="GO:0008270">
    <property type="term" value="F:zinc ion binding"/>
    <property type="evidence" value="ECO:0007669"/>
    <property type="project" value="UniProtKB-UniRule"/>
</dbReference>
<evidence type="ECO:0000259" key="20">
    <source>
        <dbReference type="PROSITE" id="PS50026"/>
    </source>
</evidence>
<evidence type="ECO:0000256" key="17">
    <source>
        <dbReference type="SAM" id="Coils"/>
    </source>
</evidence>
<dbReference type="InterPro" id="IPR001881">
    <property type="entry name" value="EGF-like_Ca-bd_dom"/>
</dbReference>
<feature type="domain" description="EGF-like" evidence="20">
    <location>
        <begin position="1123"/>
        <end position="1163"/>
    </location>
</feature>
<feature type="domain" description="EGF-like" evidence="20">
    <location>
        <begin position="962"/>
        <end position="1002"/>
    </location>
</feature>
<dbReference type="Gene3D" id="3.40.390.10">
    <property type="entry name" value="Collagenase (Catalytic Domain)"/>
    <property type="match status" value="1"/>
</dbReference>
<feature type="compositionally biased region" description="Basic residues" evidence="18">
    <location>
        <begin position="323"/>
        <end position="338"/>
    </location>
</feature>
<dbReference type="InterPro" id="IPR006026">
    <property type="entry name" value="Peptidase_Metallo"/>
</dbReference>
<dbReference type="FunFam" id="3.40.390.10:FF:000004">
    <property type="entry name" value="Metalloendopeptidase"/>
    <property type="match status" value="1"/>
</dbReference>
<evidence type="ECO:0000256" key="15">
    <source>
        <dbReference type="PROSITE-ProRule" id="PRU01211"/>
    </source>
</evidence>
<dbReference type="InterPro" id="IPR024079">
    <property type="entry name" value="MetalloPept_cat_dom_sf"/>
</dbReference>
<keyword evidence="1" id="KW-0217">Developmental protein</keyword>
<dbReference type="GO" id="GO:0030154">
    <property type="term" value="P:cell differentiation"/>
    <property type="evidence" value="ECO:0007669"/>
    <property type="project" value="UniProtKB-ARBA"/>
</dbReference>
<dbReference type="InterPro" id="IPR000152">
    <property type="entry name" value="EGF-type_Asp/Asn_hydroxyl_site"/>
</dbReference>
<feature type="domain" description="CUB" evidence="19">
    <location>
        <begin position="717"/>
        <end position="844"/>
    </location>
</feature>
<keyword evidence="17" id="KW-0175">Coiled coil</keyword>
<evidence type="ECO:0000256" key="1">
    <source>
        <dbReference type="ARBA" id="ARBA00022473"/>
    </source>
</evidence>
<dbReference type="GO" id="GO:0006508">
    <property type="term" value="P:proteolysis"/>
    <property type="evidence" value="ECO:0007669"/>
    <property type="project" value="UniProtKB-KW"/>
</dbReference>
<organism evidence="22 23">
    <name type="scientific">Papilio machaon</name>
    <name type="common">Old World swallowtail butterfly</name>
    <dbReference type="NCBI Taxonomy" id="76193"/>
    <lineage>
        <taxon>Eukaryota</taxon>
        <taxon>Metazoa</taxon>
        <taxon>Ecdysozoa</taxon>
        <taxon>Arthropoda</taxon>
        <taxon>Hexapoda</taxon>
        <taxon>Insecta</taxon>
        <taxon>Pterygota</taxon>
        <taxon>Neoptera</taxon>
        <taxon>Endopterygota</taxon>
        <taxon>Lepidoptera</taxon>
        <taxon>Glossata</taxon>
        <taxon>Ditrysia</taxon>
        <taxon>Papilionoidea</taxon>
        <taxon>Papilionidae</taxon>
        <taxon>Papilioninae</taxon>
        <taxon>Papilio</taxon>
    </lineage>
</organism>
<dbReference type="FunFam" id="2.60.120.290:FF:000005">
    <property type="entry name" value="Procollagen C-endopeptidase enhancer 1"/>
    <property type="match status" value="2"/>
</dbReference>
<feature type="domain" description="CUB" evidence="19">
    <location>
        <begin position="1167"/>
        <end position="1279"/>
    </location>
</feature>
<dbReference type="SUPFAM" id="SSF49854">
    <property type="entry name" value="Spermadhesin, CUB domain"/>
    <property type="match status" value="6"/>
</dbReference>
<dbReference type="SMART" id="SM00181">
    <property type="entry name" value="EGF"/>
    <property type="match status" value="2"/>
</dbReference>
<dbReference type="InterPro" id="IPR018097">
    <property type="entry name" value="EGF_Ca-bd_CS"/>
</dbReference>
<dbReference type="Gene3D" id="2.60.120.290">
    <property type="entry name" value="Spermadhesin, CUB domain"/>
    <property type="match status" value="6"/>
</dbReference>
<dbReference type="InterPro" id="IPR000859">
    <property type="entry name" value="CUB_dom"/>
</dbReference>
<dbReference type="PANTHER" id="PTHR24251:SF37">
    <property type="entry name" value="CUB DOMAIN-CONTAINING PROTEIN"/>
    <property type="match status" value="1"/>
</dbReference>
<dbReference type="GO" id="GO:0005509">
    <property type="term" value="F:calcium ion binding"/>
    <property type="evidence" value="ECO:0007669"/>
    <property type="project" value="InterPro"/>
</dbReference>
<evidence type="ECO:0000256" key="8">
    <source>
        <dbReference type="ARBA" id="ARBA00022833"/>
    </source>
</evidence>
<dbReference type="PROSITE" id="PS01187">
    <property type="entry name" value="EGF_CA"/>
    <property type="match status" value="2"/>
</dbReference>
<evidence type="ECO:0000256" key="2">
    <source>
        <dbReference type="ARBA" id="ARBA00022536"/>
    </source>
</evidence>
<dbReference type="InterPro" id="IPR001506">
    <property type="entry name" value="Peptidase_M12A"/>
</dbReference>
<keyword evidence="7 15" id="KW-0378">Hydrolase</keyword>
<feature type="chain" id="PRO_5008264718" description="Metalloendopeptidase" evidence="16">
    <location>
        <begin position="19"/>
        <end position="1441"/>
    </location>
</feature>
<accession>A0A194QXS7</accession>
<dbReference type="FunFam" id="2.60.120.290:FF:000052">
    <property type="entry name" value="Metalloendopeptidase"/>
    <property type="match status" value="1"/>
</dbReference>
<dbReference type="PANTHER" id="PTHR24251">
    <property type="entry name" value="OVOCHYMASE-RELATED"/>
    <property type="match status" value="1"/>
</dbReference>
<dbReference type="PROSITE" id="PS01180">
    <property type="entry name" value="CUB"/>
    <property type="match status" value="6"/>
</dbReference>
<feature type="binding site" evidence="15">
    <location>
        <position position="542"/>
    </location>
    <ligand>
        <name>Zn(2+)</name>
        <dbReference type="ChEBI" id="CHEBI:29105"/>
        <note>catalytic</note>
    </ligand>
</feature>
<evidence type="ECO:0000256" key="11">
    <source>
        <dbReference type="ARBA" id="ARBA00023157"/>
    </source>
</evidence>
<reference evidence="22 23" key="1">
    <citation type="journal article" date="2015" name="Nat. Commun.">
        <title>Outbred genome sequencing and CRISPR/Cas9 gene editing in butterflies.</title>
        <authorList>
            <person name="Li X."/>
            <person name="Fan D."/>
            <person name="Zhang W."/>
            <person name="Liu G."/>
            <person name="Zhang L."/>
            <person name="Zhao L."/>
            <person name="Fang X."/>
            <person name="Chen L."/>
            <person name="Dong Y."/>
            <person name="Chen Y."/>
            <person name="Ding Y."/>
            <person name="Zhao R."/>
            <person name="Feng M."/>
            <person name="Zhu Y."/>
            <person name="Feng Y."/>
            <person name="Jiang X."/>
            <person name="Zhu D."/>
            <person name="Xiang H."/>
            <person name="Feng X."/>
            <person name="Li S."/>
            <person name="Wang J."/>
            <person name="Zhang G."/>
            <person name="Kronforst M.R."/>
            <person name="Wang W."/>
        </authorList>
    </citation>
    <scope>NUCLEOTIDE SEQUENCE [LARGE SCALE GENOMIC DNA]</scope>
    <source>
        <strain evidence="22">Ya'a_city_454_Pm</strain>
        <tissue evidence="22">Whole body</tissue>
    </source>
</reference>
<proteinExistence type="predicted"/>
<evidence type="ECO:0000256" key="4">
    <source>
        <dbReference type="ARBA" id="ARBA00022723"/>
    </source>
</evidence>
<keyword evidence="3 15" id="KW-0645">Protease</keyword>
<dbReference type="FunFam" id="2.60.120.290:FF:000013">
    <property type="entry name" value="Membrane frizzled-related protein"/>
    <property type="match status" value="1"/>
</dbReference>
<evidence type="ECO:0000259" key="19">
    <source>
        <dbReference type="PROSITE" id="PS01180"/>
    </source>
</evidence>
<dbReference type="STRING" id="76193.A0A194QXS7"/>
<evidence type="ECO:0000313" key="22">
    <source>
        <dbReference type="EMBL" id="KPJ08381.1"/>
    </source>
</evidence>
<feature type="coiled-coil region" evidence="17">
    <location>
        <begin position="83"/>
        <end position="110"/>
    </location>
</feature>
<protein>
    <recommendedName>
        <fullName evidence="16">Metalloendopeptidase</fullName>
        <ecNumber evidence="16">3.4.24.-</ecNumber>
    </recommendedName>
</protein>
<dbReference type="PROSITE" id="PS01186">
    <property type="entry name" value="EGF_2"/>
    <property type="match status" value="2"/>
</dbReference>
<keyword evidence="9 15" id="KW-0482">Metalloprotease</keyword>
<dbReference type="Gene3D" id="2.10.25.10">
    <property type="entry name" value="Laminin"/>
    <property type="match status" value="2"/>
</dbReference>
<evidence type="ECO:0000259" key="21">
    <source>
        <dbReference type="PROSITE" id="PS51864"/>
    </source>
</evidence>
<feature type="compositionally biased region" description="Polar residues" evidence="18">
    <location>
        <begin position="340"/>
        <end position="361"/>
    </location>
</feature>
<feature type="domain" description="CUB" evidence="19">
    <location>
        <begin position="620"/>
        <end position="714"/>
    </location>
</feature>
<dbReference type="FunFam" id="2.10.25.10:FF:000240">
    <property type="entry name" value="Vitamin K-dependent protein S"/>
    <property type="match status" value="1"/>
</dbReference>
<dbReference type="SMART" id="SM00179">
    <property type="entry name" value="EGF_CA"/>
    <property type="match status" value="2"/>
</dbReference>
<dbReference type="SMART" id="SM00042">
    <property type="entry name" value="CUB"/>
    <property type="match status" value="6"/>
</dbReference>
<feature type="disulfide bond" evidence="15">
    <location>
        <begin position="512"/>
        <end position="534"/>
    </location>
</feature>